<evidence type="ECO:0000256" key="5">
    <source>
        <dbReference type="ARBA" id="ARBA00023237"/>
    </source>
</evidence>
<comment type="subcellular location">
    <subcellularLocation>
        <location evidence="1">Cell outer membrane</location>
    </subcellularLocation>
</comment>
<evidence type="ECO:0000256" key="1">
    <source>
        <dbReference type="ARBA" id="ARBA00004442"/>
    </source>
</evidence>
<protein>
    <submittedName>
        <fullName evidence="9">Putative outer membrane starch-binding protein</fullName>
    </submittedName>
</protein>
<dbReference type="Gene3D" id="1.25.40.390">
    <property type="match status" value="1"/>
</dbReference>
<keyword evidence="3 6" id="KW-0732">Signal</keyword>
<dbReference type="PROSITE" id="PS51257">
    <property type="entry name" value="PROKAR_LIPOPROTEIN"/>
    <property type="match status" value="1"/>
</dbReference>
<dbReference type="InterPro" id="IPR012944">
    <property type="entry name" value="SusD_RagB_dom"/>
</dbReference>
<feature type="signal peptide" evidence="6">
    <location>
        <begin position="1"/>
        <end position="22"/>
    </location>
</feature>
<feature type="chain" id="PRO_5015503816" evidence="6">
    <location>
        <begin position="23"/>
        <end position="560"/>
    </location>
</feature>
<evidence type="ECO:0000256" key="3">
    <source>
        <dbReference type="ARBA" id="ARBA00022729"/>
    </source>
</evidence>
<keyword evidence="10" id="KW-1185">Reference proteome</keyword>
<comment type="similarity">
    <text evidence="2">Belongs to the SusD family.</text>
</comment>
<sequence>MRAILRQTLALGLLFGLTVSCSEEFLNLPPEDSLTDGSFYTNDAQLMAATATLYNLVWFDYNDKASYNIGDFRGGTTLDAYSDRDNVEFKTTASTIDNGVAWRAFFNVIGQANTTMLNIRQSESAELSEEARQIAIAECRFMRAAAYEHLVMNWGPVPIITNNIDLLEDPLSIRRHTVESIWEFITRDYLAAAQDLPETRSQEGRVTSWSAEGMLSRTYLTRAGVVGASGNRDQTFLDSAKYYAQRVIESSGASLLPEYADLFTIPYDNNAESLFSLQWAFASGEWGSNNSLPAYLTPTGALGNGDGWGGAKGATFWQLSLYDGFEQIDEITLQGRTVDSRLHATFMLPGAYYPELPYADGNGDVAVGYTVPEPGGDLATTVDFAAYKKYVVGRLSPTEAISQHYSHDTYMLRLAEVYLNYVDAAIGNDDVTTDPQAIDYFNAVHERATSQTVADEVSELDLLEERAKEFAGESRFWYDLVRIHYYDPELAYEVISNQDRGLYSIEPDNPTDPTQWTIQQISWDANRFFSASSANFRLPLPINEISSAPNLLEEPVDYEF</sequence>
<evidence type="ECO:0000256" key="6">
    <source>
        <dbReference type="SAM" id="SignalP"/>
    </source>
</evidence>
<dbReference type="RefSeq" id="WP_104417733.1">
    <property type="nucleotide sequence ID" value="NZ_PTJC01000005.1"/>
</dbReference>
<dbReference type="Pfam" id="PF07980">
    <property type="entry name" value="SusD_RagB"/>
    <property type="match status" value="1"/>
</dbReference>
<comment type="caution">
    <text evidence="9">The sequence shown here is derived from an EMBL/GenBank/DDBJ whole genome shotgun (WGS) entry which is preliminary data.</text>
</comment>
<evidence type="ECO:0000259" key="8">
    <source>
        <dbReference type="Pfam" id="PF14322"/>
    </source>
</evidence>
<evidence type="ECO:0000256" key="4">
    <source>
        <dbReference type="ARBA" id="ARBA00023136"/>
    </source>
</evidence>
<evidence type="ECO:0000256" key="2">
    <source>
        <dbReference type="ARBA" id="ARBA00006275"/>
    </source>
</evidence>
<name>A0A2S6I6J3_9BACT</name>
<feature type="domain" description="RagB/SusD" evidence="7">
    <location>
        <begin position="272"/>
        <end position="553"/>
    </location>
</feature>
<keyword evidence="4" id="KW-0472">Membrane</keyword>
<dbReference type="GO" id="GO:0009279">
    <property type="term" value="C:cell outer membrane"/>
    <property type="evidence" value="ECO:0007669"/>
    <property type="project" value="UniProtKB-SubCell"/>
</dbReference>
<evidence type="ECO:0000259" key="7">
    <source>
        <dbReference type="Pfam" id="PF07980"/>
    </source>
</evidence>
<dbReference type="Proteomes" id="UP000237662">
    <property type="component" value="Unassembled WGS sequence"/>
</dbReference>
<keyword evidence="5" id="KW-0998">Cell outer membrane</keyword>
<organism evidence="9 10">
    <name type="scientific">Neolewinella xylanilytica</name>
    <dbReference type="NCBI Taxonomy" id="1514080"/>
    <lineage>
        <taxon>Bacteria</taxon>
        <taxon>Pseudomonadati</taxon>
        <taxon>Bacteroidota</taxon>
        <taxon>Saprospiria</taxon>
        <taxon>Saprospirales</taxon>
        <taxon>Lewinellaceae</taxon>
        <taxon>Neolewinella</taxon>
    </lineage>
</organism>
<dbReference type="InterPro" id="IPR011990">
    <property type="entry name" value="TPR-like_helical_dom_sf"/>
</dbReference>
<dbReference type="SUPFAM" id="SSF48452">
    <property type="entry name" value="TPR-like"/>
    <property type="match status" value="1"/>
</dbReference>
<feature type="domain" description="SusD-like N-terminal" evidence="8">
    <location>
        <begin position="93"/>
        <end position="220"/>
    </location>
</feature>
<dbReference type="OrthoDB" id="5694214at2"/>
<dbReference type="EMBL" id="PTJC01000005">
    <property type="protein sequence ID" value="PPK87115.1"/>
    <property type="molecule type" value="Genomic_DNA"/>
</dbReference>
<accession>A0A2S6I6J3</accession>
<proteinExistence type="inferred from homology"/>
<evidence type="ECO:0000313" key="10">
    <source>
        <dbReference type="Proteomes" id="UP000237662"/>
    </source>
</evidence>
<dbReference type="AlphaFoldDB" id="A0A2S6I6J3"/>
<dbReference type="Pfam" id="PF14322">
    <property type="entry name" value="SusD-like_3"/>
    <property type="match status" value="1"/>
</dbReference>
<dbReference type="InterPro" id="IPR033985">
    <property type="entry name" value="SusD-like_N"/>
</dbReference>
<gene>
    <name evidence="9" type="ORF">CLV84_0049</name>
</gene>
<reference evidence="9 10" key="1">
    <citation type="submission" date="2018-02" db="EMBL/GenBank/DDBJ databases">
        <title>Genomic Encyclopedia of Archaeal and Bacterial Type Strains, Phase II (KMG-II): from individual species to whole genera.</title>
        <authorList>
            <person name="Goeker M."/>
        </authorList>
    </citation>
    <scope>NUCLEOTIDE SEQUENCE [LARGE SCALE GENOMIC DNA]</scope>
    <source>
        <strain evidence="9 10">DSM 29526</strain>
    </source>
</reference>
<evidence type="ECO:0000313" key="9">
    <source>
        <dbReference type="EMBL" id="PPK87115.1"/>
    </source>
</evidence>